<dbReference type="VEuPathDB" id="FungiDB:A1Q1_05869"/>
<dbReference type="EMBL" id="ALBS01000322">
    <property type="protein sequence ID" value="EJT45720.1"/>
    <property type="molecule type" value="Genomic_DNA"/>
</dbReference>
<feature type="compositionally biased region" description="Acidic residues" evidence="1">
    <location>
        <begin position="507"/>
        <end position="528"/>
    </location>
</feature>
<dbReference type="RefSeq" id="XP_014176553.1">
    <property type="nucleotide sequence ID" value="XM_014321078.1"/>
</dbReference>
<dbReference type="HOGENOM" id="CLU_510167_0_0_1"/>
<gene>
    <name evidence="3" type="ORF">A1Q1_05869</name>
</gene>
<dbReference type="GeneID" id="25989381"/>
<feature type="compositionally biased region" description="Basic and acidic residues" evidence="1">
    <location>
        <begin position="497"/>
        <end position="506"/>
    </location>
</feature>
<evidence type="ECO:0000313" key="4">
    <source>
        <dbReference type="Proteomes" id="UP000002748"/>
    </source>
</evidence>
<dbReference type="AlphaFoldDB" id="J4U6F3"/>
<evidence type="ECO:0000313" key="3">
    <source>
        <dbReference type="EMBL" id="EJT45720.1"/>
    </source>
</evidence>
<comment type="caution">
    <text evidence="3">The sequence shown here is derived from an EMBL/GenBank/DDBJ whole genome shotgun (WGS) entry which is preliminary data.</text>
</comment>
<protein>
    <recommendedName>
        <fullName evidence="2">F-box domain-containing protein</fullName>
    </recommendedName>
</protein>
<dbReference type="SUPFAM" id="SSF81383">
    <property type="entry name" value="F-box domain"/>
    <property type="match status" value="1"/>
</dbReference>
<sequence length="534" mass="62528">MKLTDQRKRLTLPTELLHMIMFDLELDDLHKCRLICRSWNDAATAELRSFAVLNRGRVQRRWDPEAAKSGETYTPFWSHFSNAYWLHPFHGSRLRQPPLKEISIGLHHPRECQHLSTEEEVGISKLLEAAKNPYNYGLPSHLPVLKITLQSSPLFENYWRIEDDPDCTPFEQPTPIYGYKVANMHGEYIATPSKQPYTDGVNAVRPDDLTVQFTHCGFSDLVGAQVNTIGKLVLYNVPFMYGEVSDAVYDRFHHKVEEMVWVLTYPGRCKVSFECNDMGLCGEHATGIPDYKAKDLARIIPTDKDRRLKKVTIVFKPKDPSMKWDKGCRHRERRGAWWAPRLLGNLARELAKPEYAGIDFEFVNLDCLSLLHAWKPGRVIEPQIRRKYLPEWLRNMPGLESYGDEICLHAELDGIMRMAYHDAMWENPEVEIEEVNLRSTQLSFTTMKDWVESEGAYGILTAKEIFRYKEFWRLGPEKYYYQYPHSHNFFTDEHRHRPEERRRRWADDEESESDWESDEPVSDSESLIEDTSHL</sequence>
<dbReference type="InterPro" id="IPR001810">
    <property type="entry name" value="F-box_dom"/>
</dbReference>
<dbReference type="KEGG" id="tasa:A1Q1_05869"/>
<dbReference type="PROSITE" id="PS50181">
    <property type="entry name" value="FBOX"/>
    <property type="match status" value="1"/>
</dbReference>
<feature type="region of interest" description="Disordered" evidence="1">
    <location>
        <begin position="497"/>
        <end position="534"/>
    </location>
</feature>
<dbReference type="Pfam" id="PF12937">
    <property type="entry name" value="F-box-like"/>
    <property type="match status" value="1"/>
</dbReference>
<organism evidence="3 4">
    <name type="scientific">Trichosporon asahii var. asahii (strain ATCC 90039 / CBS 2479 / JCM 2466 / KCTC 7840 / NBRC 103889/ NCYC 2677 / UAMH 7654)</name>
    <name type="common">Yeast</name>
    <dbReference type="NCBI Taxonomy" id="1186058"/>
    <lineage>
        <taxon>Eukaryota</taxon>
        <taxon>Fungi</taxon>
        <taxon>Dikarya</taxon>
        <taxon>Basidiomycota</taxon>
        <taxon>Agaricomycotina</taxon>
        <taxon>Tremellomycetes</taxon>
        <taxon>Trichosporonales</taxon>
        <taxon>Trichosporonaceae</taxon>
        <taxon>Trichosporon</taxon>
    </lineage>
</organism>
<feature type="domain" description="F-box" evidence="2">
    <location>
        <begin position="6"/>
        <end position="53"/>
    </location>
</feature>
<name>J4U6F3_TRIAS</name>
<proteinExistence type="predicted"/>
<accession>J4U6F3</accession>
<evidence type="ECO:0000256" key="1">
    <source>
        <dbReference type="SAM" id="MobiDB-lite"/>
    </source>
</evidence>
<dbReference type="Proteomes" id="UP000002748">
    <property type="component" value="Unassembled WGS sequence"/>
</dbReference>
<dbReference type="Gene3D" id="1.20.1280.50">
    <property type="match status" value="1"/>
</dbReference>
<evidence type="ECO:0000259" key="2">
    <source>
        <dbReference type="PROSITE" id="PS50181"/>
    </source>
</evidence>
<dbReference type="InterPro" id="IPR036047">
    <property type="entry name" value="F-box-like_dom_sf"/>
</dbReference>
<reference evidence="3 4" key="1">
    <citation type="journal article" date="2012" name="Eukaryot. Cell">
        <title>Draft genome sequence of CBS 2479, the standard type strain of Trichosporon asahii.</title>
        <authorList>
            <person name="Yang R.Y."/>
            <person name="Li H.T."/>
            <person name="Zhu H."/>
            <person name="Zhou G.P."/>
            <person name="Wang M."/>
            <person name="Wang L."/>
        </authorList>
    </citation>
    <scope>NUCLEOTIDE SEQUENCE [LARGE SCALE GENOMIC DNA]</scope>
    <source>
        <strain evidence="4">ATCC 90039 / CBS 2479 / JCM 2466 / KCTC 7840 / NCYC 2677 / UAMH 7654</strain>
    </source>
</reference>
<dbReference type="SMART" id="SM00256">
    <property type="entry name" value="FBOX"/>
    <property type="match status" value="1"/>
</dbReference>
<dbReference type="CDD" id="cd09917">
    <property type="entry name" value="F-box_SF"/>
    <property type="match status" value="1"/>
</dbReference>